<dbReference type="OMA" id="RFVHRNT"/>
<accession>A0A0L0DGP0</accession>
<feature type="region of interest" description="Disordered" evidence="3">
    <location>
        <begin position="1122"/>
        <end position="1143"/>
    </location>
</feature>
<feature type="compositionally biased region" description="Low complexity" evidence="3">
    <location>
        <begin position="1604"/>
        <end position="1627"/>
    </location>
</feature>
<dbReference type="Gene3D" id="2.30.30.40">
    <property type="entry name" value="SH3 Domains"/>
    <property type="match status" value="4"/>
</dbReference>
<feature type="domain" description="SH3" evidence="4">
    <location>
        <begin position="569"/>
        <end position="628"/>
    </location>
</feature>
<dbReference type="Pfam" id="PF00018">
    <property type="entry name" value="SH3_1"/>
    <property type="match status" value="1"/>
</dbReference>
<dbReference type="PROSITE" id="PS50002">
    <property type="entry name" value="SH3"/>
    <property type="match status" value="4"/>
</dbReference>
<dbReference type="Pfam" id="PF07653">
    <property type="entry name" value="SH3_2"/>
    <property type="match status" value="3"/>
</dbReference>
<evidence type="ECO:0000313" key="5">
    <source>
        <dbReference type="EMBL" id="KNC51286.1"/>
    </source>
</evidence>
<dbReference type="GO" id="GO:0035023">
    <property type="term" value="P:regulation of Rho protein signal transduction"/>
    <property type="evidence" value="ECO:0007669"/>
    <property type="project" value="TreeGrafter"/>
</dbReference>
<dbReference type="GO" id="GO:0003779">
    <property type="term" value="F:actin binding"/>
    <property type="evidence" value="ECO:0007669"/>
    <property type="project" value="TreeGrafter"/>
</dbReference>
<evidence type="ECO:0000313" key="6">
    <source>
        <dbReference type="Proteomes" id="UP000054408"/>
    </source>
</evidence>
<feature type="region of interest" description="Disordered" evidence="3">
    <location>
        <begin position="1537"/>
        <end position="1557"/>
    </location>
</feature>
<dbReference type="eggNOG" id="KOG4226">
    <property type="taxonomic scope" value="Eukaryota"/>
</dbReference>
<dbReference type="CDD" id="cd00174">
    <property type="entry name" value="SH3"/>
    <property type="match status" value="1"/>
</dbReference>
<feature type="region of interest" description="Disordered" evidence="3">
    <location>
        <begin position="1596"/>
        <end position="1637"/>
    </location>
</feature>
<feature type="compositionally biased region" description="Pro residues" evidence="3">
    <location>
        <begin position="66"/>
        <end position="76"/>
    </location>
</feature>
<feature type="compositionally biased region" description="Acidic residues" evidence="3">
    <location>
        <begin position="1346"/>
        <end position="1359"/>
    </location>
</feature>
<organism evidence="5 6">
    <name type="scientific">Thecamonas trahens ATCC 50062</name>
    <dbReference type="NCBI Taxonomy" id="461836"/>
    <lineage>
        <taxon>Eukaryota</taxon>
        <taxon>Apusozoa</taxon>
        <taxon>Apusomonadida</taxon>
        <taxon>Apusomonadidae</taxon>
        <taxon>Thecamonas</taxon>
    </lineage>
</organism>
<reference evidence="5 6" key="1">
    <citation type="submission" date="2010-05" db="EMBL/GenBank/DDBJ databases">
        <title>The Genome Sequence of Thecamonas trahens ATCC 50062.</title>
        <authorList>
            <consortium name="The Broad Institute Genome Sequencing Platform"/>
            <person name="Russ C."/>
            <person name="Cuomo C."/>
            <person name="Shea T."/>
            <person name="Young S.K."/>
            <person name="Zeng Q."/>
            <person name="Koehrsen M."/>
            <person name="Haas B."/>
            <person name="Borodovsky M."/>
            <person name="Guigo R."/>
            <person name="Alvarado L."/>
            <person name="Berlin A."/>
            <person name="Bochicchio J."/>
            <person name="Borenstein D."/>
            <person name="Chapman S."/>
            <person name="Chen Z."/>
            <person name="Freedman E."/>
            <person name="Gellesch M."/>
            <person name="Goldberg J."/>
            <person name="Griggs A."/>
            <person name="Gujja S."/>
            <person name="Heilman E."/>
            <person name="Heiman D."/>
            <person name="Hepburn T."/>
            <person name="Howarth C."/>
            <person name="Jen D."/>
            <person name="Larson L."/>
            <person name="Mehta T."/>
            <person name="Park D."/>
            <person name="Pearson M."/>
            <person name="Roberts A."/>
            <person name="Saif S."/>
            <person name="Shenoy N."/>
            <person name="Sisk P."/>
            <person name="Stolte C."/>
            <person name="Sykes S."/>
            <person name="Thomson T."/>
            <person name="Walk T."/>
            <person name="White J."/>
            <person name="Yandava C."/>
            <person name="Burger G."/>
            <person name="Gray M.W."/>
            <person name="Holland P.W.H."/>
            <person name="King N."/>
            <person name="Lang F.B.F."/>
            <person name="Roger A.J."/>
            <person name="Ruiz-Trillo I."/>
            <person name="Lander E."/>
            <person name="Nusbaum C."/>
        </authorList>
    </citation>
    <scope>NUCLEOTIDE SEQUENCE [LARGE SCALE GENOMIC DNA]</scope>
    <source>
        <strain evidence="5 6">ATCC 50062</strain>
    </source>
</reference>
<dbReference type="SMART" id="SM00326">
    <property type="entry name" value="SH3"/>
    <property type="match status" value="4"/>
</dbReference>
<feature type="compositionally biased region" description="Low complexity" evidence="3">
    <location>
        <begin position="1122"/>
        <end position="1135"/>
    </location>
</feature>
<protein>
    <recommendedName>
        <fullName evidence="4">SH3 domain-containing protein</fullName>
    </recommendedName>
</protein>
<dbReference type="OrthoDB" id="5983572at2759"/>
<dbReference type="GO" id="GO:1900029">
    <property type="term" value="P:positive regulation of ruffle assembly"/>
    <property type="evidence" value="ECO:0007669"/>
    <property type="project" value="TreeGrafter"/>
</dbReference>
<dbReference type="InterPro" id="IPR039801">
    <property type="entry name" value="EPS8-like"/>
</dbReference>
<feature type="domain" description="SH3" evidence="4">
    <location>
        <begin position="1440"/>
        <end position="1499"/>
    </location>
</feature>
<feature type="region of interest" description="Disordered" evidence="3">
    <location>
        <begin position="1281"/>
        <end position="1304"/>
    </location>
</feature>
<feature type="region of interest" description="Disordered" evidence="3">
    <location>
        <begin position="725"/>
        <end position="768"/>
    </location>
</feature>
<dbReference type="RefSeq" id="XP_013756302.1">
    <property type="nucleotide sequence ID" value="XM_013900848.1"/>
</dbReference>
<dbReference type="PANTHER" id="PTHR12287">
    <property type="entry name" value="EPIDERMAL GROWTH FACTOR RECEPTOR KINASE SUBSTRATE EPS8-RELATED PROTEIN"/>
    <property type="match status" value="1"/>
</dbReference>
<dbReference type="Proteomes" id="UP000054408">
    <property type="component" value="Unassembled WGS sequence"/>
</dbReference>
<evidence type="ECO:0000256" key="2">
    <source>
        <dbReference type="PROSITE-ProRule" id="PRU00192"/>
    </source>
</evidence>
<keyword evidence="6" id="KW-1185">Reference proteome</keyword>
<keyword evidence="1 2" id="KW-0728">SH3 domain</keyword>
<feature type="compositionally biased region" description="Low complexity" evidence="3">
    <location>
        <begin position="1543"/>
        <end position="1552"/>
    </location>
</feature>
<feature type="region of interest" description="Disordered" evidence="3">
    <location>
        <begin position="542"/>
        <end position="563"/>
    </location>
</feature>
<dbReference type="InterPro" id="IPR001452">
    <property type="entry name" value="SH3_domain"/>
</dbReference>
<dbReference type="GO" id="GO:0007266">
    <property type="term" value="P:Rho protein signal transduction"/>
    <property type="evidence" value="ECO:0007669"/>
    <property type="project" value="TreeGrafter"/>
</dbReference>
<feature type="domain" description="SH3" evidence="4">
    <location>
        <begin position="399"/>
        <end position="458"/>
    </location>
</feature>
<feature type="region of interest" description="Disordered" evidence="3">
    <location>
        <begin position="1407"/>
        <end position="1456"/>
    </location>
</feature>
<evidence type="ECO:0000256" key="1">
    <source>
        <dbReference type="ARBA" id="ARBA00022443"/>
    </source>
</evidence>
<evidence type="ECO:0000256" key="3">
    <source>
        <dbReference type="SAM" id="MobiDB-lite"/>
    </source>
</evidence>
<name>A0A0L0DGP0_THETB</name>
<feature type="compositionally biased region" description="Low complexity" evidence="3">
    <location>
        <begin position="1281"/>
        <end position="1296"/>
    </location>
</feature>
<feature type="region of interest" description="Disordered" evidence="3">
    <location>
        <begin position="1339"/>
        <end position="1368"/>
    </location>
</feature>
<dbReference type="STRING" id="461836.A0A0L0DGP0"/>
<dbReference type="PANTHER" id="PTHR12287:SF22">
    <property type="entry name" value="EPIDERMAL GROWTH FACTOR RECEPTOR KINASE SUBSTRATE 8-LIKE PROTEIN 3"/>
    <property type="match status" value="1"/>
</dbReference>
<dbReference type="GeneID" id="25569978"/>
<feature type="region of interest" description="Disordered" evidence="3">
    <location>
        <begin position="934"/>
        <end position="959"/>
    </location>
</feature>
<feature type="compositionally biased region" description="Low complexity" evidence="3">
    <location>
        <begin position="36"/>
        <end position="54"/>
    </location>
</feature>
<dbReference type="SUPFAM" id="SSF50044">
    <property type="entry name" value="SH3-domain"/>
    <property type="match status" value="4"/>
</dbReference>
<dbReference type="GO" id="GO:0031982">
    <property type="term" value="C:vesicle"/>
    <property type="evidence" value="ECO:0007669"/>
    <property type="project" value="TreeGrafter"/>
</dbReference>
<feature type="domain" description="SH3" evidence="4">
    <location>
        <begin position="766"/>
        <end position="825"/>
    </location>
</feature>
<feature type="region of interest" description="Disordered" evidence="3">
    <location>
        <begin position="1225"/>
        <end position="1244"/>
    </location>
</feature>
<gene>
    <name evidence="5" type="ORF">AMSG_12063</name>
</gene>
<dbReference type="GO" id="GO:0032587">
    <property type="term" value="C:ruffle membrane"/>
    <property type="evidence" value="ECO:0007669"/>
    <property type="project" value="TreeGrafter"/>
</dbReference>
<feature type="region of interest" description="Disordered" evidence="3">
    <location>
        <begin position="34"/>
        <end position="140"/>
    </location>
</feature>
<proteinExistence type="predicted"/>
<dbReference type="EMBL" id="GL349466">
    <property type="protein sequence ID" value="KNC51286.1"/>
    <property type="molecule type" value="Genomic_DNA"/>
</dbReference>
<dbReference type="InterPro" id="IPR036028">
    <property type="entry name" value="SH3-like_dom_sf"/>
</dbReference>
<sequence>MAAAAESLTLARQASAASRANLFARRPVLGHGRWQPAAAAPAHVVGADPARATRPPSPPRLGASPLPHPLRPPPQHAPVYASGPSSRHMPDPLLRLRSSPPPRPRSLPLEPDQQRSSLRLSPDHRGSPPYPRSSPRVHSLRRARVSFAEHDSPLLSPSRPLASPPLAPPPRAAVALALSDLDVPAPALARTGAPSSIFPPRHRLMTDDARASSVPLMDWNGDAPPTLAGDGGLRELTSYEREVRASTVSPPQVDVAPLQMELSGLGVGHAPTLSTWASPVSSAAPAEATPEPLGLADYSPPARIELAPVRGSASPSTHSKASTFALSPARVAEVAASPLPSLSALAMATSLDEWSSLEPELEPTSEEREIAAASEAETLFVDAVAEPEPAPLPAAEPEPFAPNTRALFDFADLNPMHLDFVEGEPLHVLDDSGKWWIARNTHGSEGLVPSNYPAAVTQAVAAVSPTSAANSADVESSAVDAADASVDALAETGASGDDATELEDEFYIESEVEAAAPAAVATAADATGAEAEAAAEVEADIHTRSRAASETAPTAPKVPKRTSRYTKDDAIMLVQALCGYADPSVHRLDFEAGEVLYVLEQSSNWWHAMNEDGAEGLIPSNFVLECPAPPVVTDPPGPTTPNSPDTVQEAAELLEAAPAPPVFSLSDADDIHVLDIDAFDLSNFQAPPPPQASLEQLDASAPELAAHASGDAPPPPDVAVAEMRVPHETEPELKAEAEAKVEAEPEPKAEAEAKVEAEPEPKPKPKEPRYVQALHRFEDDNPRRLDFEAGEILEVLQARGNWWEARTVLGDIGLLPSNFVQIIDAADGARLFHAQVRGSESDTESAVVDDAVADLLESGGEDDAAHSLNDSGAMFQEIVAAPDEELEAPAGVESSAMVFSDEDSVSTVAEDEADPAVVEPVAADAAVHAATVELATSSDDDSADVEASAPAVAEDEADPAVVEPVVVASASDDDSASTVAEDEAESAVVEPVVADAAVDDDSASTVAEDEADPAVVEPVVVASASDDDSATTVTEDEADPAVVESVVVASASDNVSASTVAEDTAESAVVEPVVADAAVHAVTAELATSSDDDSASTVAEDEADVAVVEPVVAVAAVPVAVESATSSDDNSASTVAEDEDDPAVVEPVVVASASDDDSASTVAEDEAESAVVEPVVADAAVHAVTAELATSSDDDSASTVAEDEADVAVVEPVVAVAAVPVAVEPATSSDVEDSAPAVAEDEADPAVVEPVVGTPLCMHDDDSAPAVAENETAIAVVVPAATIEPATSSDSDSASTDSEDEADPAVVEPVVVASTSDNDSAPAVAENETAAAVVVPTAAVEPASSSDDDSVSTDSEDEAAAAAEPAVVPVVATGSATSSDDDSASTFAVDTADPAVVEPVVAEAAVATTQPVTNSDNNDLPSSAAEASENGTAVDDGVAHSPTYASASHDFSDPNPRRLDFAKGTIFRIHVTEGNWWDASTPNGARGLVPSNYLEEIDQADGAAAFATPRPLSNTDELAADAIALVAELDSLWPSDDDEAEVAAKAATPAHETQVPPHKAAELIQLDSTTEDPPSPSALNRSISFADNNEYFEYPRPFSYTTESDSNSGSGFSDSSSSSSSSPSSSSEPEDFSRFNHISDADLDASIATLKDDIAKAKAAGADLDLVDDLYDEYMARRRARAARS</sequence>
<evidence type="ECO:0000259" key="4">
    <source>
        <dbReference type="PROSITE" id="PS50002"/>
    </source>
</evidence>